<dbReference type="EMBL" id="CM041549">
    <property type="protein sequence ID" value="KAI3357090.1"/>
    <property type="molecule type" value="Genomic_DNA"/>
</dbReference>
<name>A0ACB8VNV1_9TELE</name>
<evidence type="ECO:0000313" key="2">
    <source>
        <dbReference type="Proteomes" id="UP000831701"/>
    </source>
</evidence>
<evidence type="ECO:0000313" key="1">
    <source>
        <dbReference type="EMBL" id="KAI3357090.1"/>
    </source>
</evidence>
<proteinExistence type="predicted"/>
<accession>A0ACB8VNV1</accession>
<reference evidence="1" key="1">
    <citation type="submission" date="2022-04" db="EMBL/GenBank/DDBJ databases">
        <title>Jade perch genome.</title>
        <authorList>
            <person name="Chao B."/>
        </authorList>
    </citation>
    <scope>NUCLEOTIDE SEQUENCE</scope>
    <source>
        <strain evidence="1">CB-2022</strain>
    </source>
</reference>
<organism evidence="1 2">
    <name type="scientific">Scortum barcoo</name>
    <name type="common">barcoo grunter</name>
    <dbReference type="NCBI Taxonomy" id="214431"/>
    <lineage>
        <taxon>Eukaryota</taxon>
        <taxon>Metazoa</taxon>
        <taxon>Chordata</taxon>
        <taxon>Craniata</taxon>
        <taxon>Vertebrata</taxon>
        <taxon>Euteleostomi</taxon>
        <taxon>Actinopterygii</taxon>
        <taxon>Neopterygii</taxon>
        <taxon>Teleostei</taxon>
        <taxon>Neoteleostei</taxon>
        <taxon>Acanthomorphata</taxon>
        <taxon>Eupercaria</taxon>
        <taxon>Centrarchiformes</taxon>
        <taxon>Terapontoidei</taxon>
        <taxon>Terapontidae</taxon>
        <taxon>Scortum</taxon>
    </lineage>
</organism>
<comment type="caution">
    <text evidence="1">The sequence shown here is derived from an EMBL/GenBank/DDBJ whole genome shotgun (WGS) entry which is preliminary data.</text>
</comment>
<keyword evidence="2" id="KW-1185">Reference proteome</keyword>
<sequence length="43" mass="4920">MWIDVLSLTGLWIHDVDWPPAVSHGSLCPRGVKTERRTENCQD</sequence>
<protein>
    <submittedName>
        <fullName evidence="1">Uncharacterized protein</fullName>
    </submittedName>
</protein>
<feature type="non-terminal residue" evidence="1">
    <location>
        <position position="43"/>
    </location>
</feature>
<gene>
    <name evidence="1" type="ORF">L3Q82_015552</name>
</gene>
<dbReference type="Proteomes" id="UP000831701">
    <property type="component" value="Chromosome 19"/>
</dbReference>